<sequence>RHHASSRRKLVRFRRSISSRTHSISLSQDKLYSSAAIIMTGEKTPEHLHIEDLVRTKLPTSPIYKFLLTPVVITSATKGHVVARLPLSEEHMNSARSLHGSVSATIVDWAGGMAISTWDLRVASGVSLDIHVTYQSGAKVGEEIEIEGIVDRVGGNVAFTKINIYKVEDGKRGRIVASGTHTKFVKGSEPKPAS</sequence>
<evidence type="ECO:0000256" key="2">
    <source>
        <dbReference type="ARBA" id="ARBA00022801"/>
    </source>
</evidence>
<dbReference type="InterPro" id="IPR039298">
    <property type="entry name" value="ACOT13"/>
</dbReference>
<dbReference type="Gene3D" id="3.10.129.10">
    <property type="entry name" value="Hotdog Thioesterase"/>
    <property type="match status" value="1"/>
</dbReference>
<dbReference type="GO" id="GO:0047617">
    <property type="term" value="F:fatty acyl-CoA hydrolase activity"/>
    <property type="evidence" value="ECO:0007669"/>
    <property type="project" value="InterPro"/>
</dbReference>
<dbReference type="PANTHER" id="PTHR21660">
    <property type="entry name" value="THIOESTERASE SUPERFAMILY MEMBER-RELATED"/>
    <property type="match status" value="1"/>
</dbReference>
<dbReference type="Proteomes" id="UP000230605">
    <property type="component" value="Chromosome 8"/>
</dbReference>
<dbReference type="EMBL" id="LKMD01000103">
    <property type="protein sequence ID" value="PIA95834.1"/>
    <property type="molecule type" value="Genomic_DNA"/>
</dbReference>
<dbReference type="NCBIfam" id="TIGR00369">
    <property type="entry name" value="unchar_dom_1"/>
    <property type="match status" value="1"/>
</dbReference>
<feature type="domain" description="Thioesterase" evidence="3">
    <location>
        <begin position="98"/>
        <end position="170"/>
    </location>
</feature>
<dbReference type="InterPro" id="IPR006683">
    <property type="entry name" value="Thioestr_dom"/>
</dbReference>
<organism evidence="4 5">
    <name type="scientific">Cercospora beticola</name>
    <name type="common">Sugarbeet leaf spot fungus</name>
    <dbReference type="NCBI Taxonomy" id="122368"/>
    <lineage>
        <taxon>Eukaryota</taxon>
        <taxon>Fungi</taxon>
        <taxon>Dikarya</taxon>
        <taxon>Ascomycota</taxon>
        <taxon>Pezizomycotina</taxon>
        <taxon>Dothideomycetes</taxon>
        <taxon>Dothideomycetidae</taxon>
        <taxon>Mycosphaerellales</taxon>
        <taxon>Mycosphaerellaceae</taxon>
        <taxon>Cercospora</taxon>
    </lineage>
</organism>
<reference evidence="4 5" key="1">
    <citation type="submission" date="2015-10" db="EMBL/GenBank/DDBJ databases">
        <title>The cercosporin biosynthetic gene cluster was horizontally transferred to several fungal lineages and shown to be expanded in Cercospora beticola based on microsynteny with recipient genomes.</title>
        <authorList>
            <person name="De Jonge R."/>
            <person name="Ebert M.K."/>
            <person name="Suttle J.C."/>
            <person name="Jurick Ii W.M."/>
            <person name="Secor G.A."/>
            <person name="Thomma B.P."/>
            <person name="Van De Peer Y."/>
            <person name="Bolton M.D."/>
        </authorList>
    </citation>
    <scope>NUCLEOTIDE SEQUENCE [LARGE SCALE GENOMIC DNA]</scope>
    <source>
        <strain evidence="4 5">09-40</strain>
    </source>
</reference>
<feature type="non-terminal residue" evidence="4">
    <location>
        <position position="1"/>
    </location>
</feature>
<dbReference type="InterPro" id="IPR003736">
    <property type="entry name" value="PAAI_dom"/>
</dbReference>
<dbReference type="OrthoDB" id="46529at2759"/>
<accession>A0A2G5HTH0</accession>
<dbReference type="FunFam" id="3.10.129.10:FF:000033">
    <property type="entry name" value="acyl-coenzyme A thioesterase 13"/>
    <property type="match status" value="1"/>
</dbReference>
<gene>
    <name evidence="4" type="ORF">CB0940_10280</name>
</gene>
<dbReference type="Pfam" id="PF03061">
    <property type="entry name" value="4HBT"/>
    <property type="match status" value="1"/>
</dbReference>
<evidence type="ECO:0000313" key="5">
    <source>
        <dbReference type="Proteomes" id="UP000230605"/>
    </source>
</evidence>
<dbReference type="PANTHER" id="PTHR21660:SF11">
    <property type="entry name" value="FAMILY PROTEIN, PUTATIVE (AFU_ORTHOLOGUE AFUA_4G04355)-RELATED"/>
    <property type="match status" value="1"/>
</dbReference>
<comment type="similarity">
    <text evidence="1">Belongs to the thioesterase PaaI family.</text>
</comment>
<comment type="caution">
    <text evidence="4">The sequence shown here is derived from an EMBL/GenBank/DDBJ whole genome shotgun (WGS) entry which is preliminary data.</text>
</comment>
<evidence type="ECO:0000256" key="1">
    <source>
        <dbReference type="ARBA" id="ARBA00008324"/>
    </source>
</evidence>
<dbReference type="InterPro" id="IPR029069">
    <property type="entry name" value="HotDog_dom_sf"/>
</dbReference>
<evidence type="ECO:0000259" key="3">
    <source>
        <dbReference type="Pfam" id="PF03061"/>
    </source>
</evidence>
<evidence type="ECO:0000313" key="4">
    <source>
        <dbReference type="EMBL" id="PIA95834.1"/>
    </source>
</evidence>
<proteinExistence type="inferred from homology"/>
<dbReference type="AlphaFoldDB" id="A0A2G5HTH0"/>
<name>A0A2G5HTH0_CERBT</name>
<keyword evidence="2" id="KW-0378">Hydrolase</keyword>
<dbReference type="CDD" id="cd03443">
    <property type="entry name" value="PaaI_thioesterase"/>
    <property type="match status" value="1"/>
</dbReference>
<dbReference type="SUPFAM" id="SSF54637">
    <property type="entry name" value="Thioesterase/thiol ester dehydrase-isomerase"/>
    <property type="match status" value="1"/>
</dbReference>
<protein>
    <recommendedName>
        <fullName evidence="3">Thioesterase domain-containing protein</fullName>
    </recommendedName>
</protein>